<protein>
    <submittedName>
        <fullName evidence="14">Neuropeptide FF receptor 2-like</fullName>
    </submittedName>
</protein>
<comment type="similarity">
    <text evidence="2 10">Belongs to the G-protein coupled receptor 1 family.</text>
</comment>
<dbReference type="GO" id="GO:0042277">
    <property type="term" value="F:peptide binding"/>
    <property type="evidence" value="ECO:0007669"/>
    <property type="project" value="TreeGrafter"/>
</dbReference>
<dbReference type="PANTHER" id="PTHR24241">
    <property type="entry name" value="NEUROPEPTIDE RECEPTOR-RELATED G-PROTEIN COUPLED RECEPTOR"/>
    <property type="match status" value="1"/>
</dbReference>
<feature type="domain" description="G-protein coupled receptors family 1 profile" evidence="12">
    <location>
        <begin position="54"/>
        <end position="324"/>
    </location>
</feature>
<dbReference type="PRINTS" id="PR00237">
    <property type="entry name" value="GPCRRHODOPSN"/>
</dbReference>
<evidence type="ECO:0000256" key="6">
    <source>
        <dbReference type="ARBA" id="ARBA00023040"/>
    </source>
</evidence>
<keyword evidence="7 11" id="KW-0472">Membrane</keyword>
<dbReference type="AlphaFoldDB" id="A0A6P4ZDP6"/>
<feature type="transmembrane region" description="Helical" evidence="11">
    <location>
        <begin position="302"/>
        <end position="327"/>
    </location>
</feature>
<evidence type="ECO:0000256" key="7">
    <source>
        <dbReference type="ARBA" id="ARBA00023136"/>
    </source>
</evidence>
<dbReference type="InterPro" id="IPR000611">
    <property type="entry name" value="NPY_rcpt"/>
</dbReference>
<keyword evidence="3" id="KW-1003">Cell membrane</keyword>
<evidence type="ECO:0000256" key="4">
    <source>
        <dbReference type="ARBA" id="ARBA00022692"/>
    </source>
</evidence>
<dbReference type="KEGG" id="bbel:109481328"/>
<dbReference type="Pfam" id="PF00001">
    <property type="entry name" value="7tm_1"/>
    <property type="match status" value="1"/>
</dbReference>
<gene>
    <name evidence="14" type="primary">LOC109481328</name>
</gene>
<evidence type="ECO:0000259" key="12">
    <source>
        <dbReference type="PROSITE" id="PS50262"/>
    </source>
</evidence>
<reference evidence="14" key="1">
    <citation type="submission" date="2025-08" db="UniProtKB">
        <authorList>
            <consortium name="RefSeq"/>
        </authorList>
    </citation>
    <scope>IDENTIFICATION</scope>
    <source>
        <tissue evidence="14">Gonad</tissue>
    </source>
</reference>
<evidence type="ECO:0000256" key="2">
    <source>
        <dbReference type="ARBA" id="ARBA00010663"/>
    </source>
</evidence>
<feature type="transmembrane region" description="Helical" evidence="11">
    <location>
        <begin position="210"/>
        <end position="231"/>
    </location>
</feature>
<name>A0A6P4ZDP6_BRABE</name>
<dbReference type="PRINTS" id="PR01012">
    <property type="entry name" value="NRPEPTIDEYR"/>
</dbReference>
<feature type="transmembrane region" description="Helical" evidence="11">
    <location>
        <begin position="267"/>
        <end position="290"/>
    </location>
</feature>
<keyword evidence="5 11" id="KW-1133">Transmembrane helix</keyword>
<evidence type="ECO:0000256" key="11">
    <source>
        <dbReference type="SAM" id="Phobius"/>
    </source>
</evidence>
<keyword evidence="8 10" id="KW-0675">Receptor</keyword>
<evidence type="ECO:0000256" key="8">
    <source>
        <dbReference type="ARBA" id="ARBA00023170"/>
    </source>
</evidence>
<dbReference type="PROSITE" id="PS00237">
    <property type="entry name" value="G_PROTEIN_RECEP_F1_1"/>
    <property type="match status" value="1"/>
</dbReference>
<evidence type="ECO:0000256" key="1">
    <source>
        <dbReference type="ARBA" id="ARBA00004651"/>
    </source>
</evidence>
<evidence type="ECO:0000256" key="5">
    <source>
        <dbReference type="ARBA" id="ARBA00022989"/>
    </source>
</evidence>
<proteinExistence type="inferred from homology"/>
<dbReference type="Gene3D" id="1.20.1070.10">
    <property type="entry name" value="Rhodopsin 7-helix transmembrane proteins"/>
    <property type="match status" value="1"/>
</dbReference>
<dbReference type="SMART" id="SM01381">
    <property type="entry name" value="7TM_GPCR_Srsx"/>
    <property type="match status" value="1"/>
</dbReference>
<organism evidence="13 14">
    <name type="scientific">Branchiostoma belcheri</name>
    <name type="common">Amphioxus</name>
    <dbReference type="NCBI Taxonomy" id="7741"/>
    <lineage>
        <taxon>Eukaryota</taxon>
        <taxon>Metazoa</taxon>
        <taxon>Chordata</taxon>
        <taxon>Cephalochordata</taxon>
        <taxon>Leptocardii</taxon>
        <taxon>Amphioxiformes</taxon>
        <taxon>Branchiostomatidae</taxon>
        <taxon>Branchiostoma</taxon>
    </lineage>
</organism>
<dbReference type="InterPro" id="IPR000276">
    <property type="entry name" value="GPCR_Rhodpsn"/>
</dbReference>
<evidence type="ECO:0000313" key="13">
    <source>
        <dbReference type="Proteomes" id="UP000515135"/>
    </source>
</evidence>
<dbReference type="GO" id="GO:0004983">
    <property type="term" value="F:neuropeptide Y receptor activity"/>
    <property type="evidence" value="ECO:0007669"/>
    <property type="project" value="InterPro"/>
</dbReference>
<dbReference type="GeneID" id="109481328"/>
<keyword evidence="13" id="KW-1185">Reference proteome</keyword>
<keyword evidence="6 10" id="KW-0297">G-protein coupled receptor</keyword>
<keyword evidence="4 10" id="KW-0812">Transmembrane</keyword>
<dbReference type="InterPro" id="IPR017452">
    <property type="entry name" value="GPCR_Rhodpsn_7TM"/>
</dbReference>
<evidence type="ECO:0000256" key="10">
    <source>
        <dbReference type="RuleBase" id="RU000688"/>
    </source>
</evidence>
<keyword evidence="9 10" id="KW-0807">Transducer</keyword>
<evidence type="ECO:0000313" key="14">
    <source>
        <dbReference type="RefSeq" id="XP_019639420.1"/>
    </source>
</evidence>
<dbReference type="GO" id="GO:0032870">
    <property type="term" value="P:cellular response to hormone stimulus"/>
    <property type="evidence" value="ECO:0007669"/>
    <property type="project" value="TreeGrafter"/>
</dbReference>
<dbReference type="GO" id="GO:0005886">
    <property type="term" value="C:plasma membrane"/>
    <property type="evidence" value="ECO:0007669"/>
    <property type="project" value="UniProtKB-SubCell"/>
</dbReference>
<dbReference type="PROSITE" id="PS50262">
    <property type="entry name" value="G_PROTEIN_RECEP_F1_2"/>
    <property type="match status" value="1"/>
</dbReference>
<dbReference type="PANTHER" id="PTHR24241:SF76">
    <property type="entry name" value="NEUROPEPTIDE SIFAMIDE RECEPTOR"/>
    <property type="match status" value="1"/>
</dbReference>
<feature type="transmembrane region" description="Helical" evidence="11">
    <location>
        <begin position="74"/>
        <end position="94"/>
    </location>
</feature>
<feature type="transmembrane region" description="Helical" evidence="11">
    <location>
        <begin position="34"/>
        <end position="62"/>
    </location>
</feature>
<sequence>MAIETSGNISNVSDDFNHTWNEEQFIYDKHKQSAAVIAVFALAYLSIFLLCVVGNVLVLLVVALNRNMRTVTNFFLANLAAADLLVGVFCLPFSLADSILMSWAFGDVMCKTFLTVQVLSVSASVFTLIAIAVDRYYAVVLPTASGVTMARMRYILLSVWVLAAATCVPQGLVLTSTTYPEINICVYTSDGQVVTACEEVWPGQPHRAGYVLGLFATSYVLPLAVIAAMYVRISMRICTQVDAVTIHLPTPAQSQALQKKLHVIRMLLVVVVVFALSWLPLHVFTIVSLFADLTDDTIVVLYHYVFPIVQCMAFLNCGINPIIYGYYNKNLRKGFYQLVRSSSSSST</sequence>
<feature type="transmembrane region" description="Helical" evidence="11">
    <location>
        <begin position="114"/>
        <end position="133"/>
    </location>
</feature>
<evidence type="ECO:0000256" key="9">
    <source>
        <dbReference type="ARBA" id="ARBA00023224"/>
    </source>
</evidence>
<evidence type="ECO:0000256" key="3">
    <source>
        <dbReference type="ARBA" id="ARBA00022475"/>
    </source>
</evidence>
<accession>A0A6P4ZDP6</accession>
<dbReference type="OrthoDB" id="5975505at2759"/>
<feature type="transmembrane region" description="Helical" evidence="11">
    <location>
        <begin position="154"/>
        <end position="173"/>
    </location>
</feature>
<comment type="subcellular location">
    <subcellularLocation>
        <location evidence="1">Cell membrane</location>
        <topology evidence="1">Multi-pass membrane protein</topology>
    </subcellularLocation>
</comment>
<dbReference type="RefSeq" id="XP_019639420.1">
    <property type="nucleotide sequence ID" value="XM_019783861.1"/>
</dbReference>
<dbReference type="SUPFAM" id="SSF81321">
    <property type="entry name" value="Family A G protein-coupled receptor-like"/>
    <property type="match status" value="1"/>
</dbReference>
<dbReference type="Proteomes" id="UP000515135">
    <property type="component" value="Unplaced"/>
</dbReference>